<name>A0A0B2RCY6_GLYSO</name>
<dbReference type="PANTHER" id="PTHR33184:SF11">
    <property type="entry name" value="BETA-1,3-N-ACETYLGLUCOSAMINYLTRANSFERASE FAMILY PROTEIN"/>
    <property type="match status" value="1"/>
</dbReference>
<evidence type="ECO:0000313" key="2">
    <source>
        <dbReference type="EMBL" id="KHN29748.1"/>
    </source>
</evidence>
<dbReference type="Pfam" id="PF24068">
    <property type="entry name" value="TPD1_C"/>
    <property type="match status" value="1"/>
</dbReference>
<dbReference type="GO" id="GO:0001709">
    <property type="term" value="P:cell fate determination"/>
    <property type="evidence" value="ECO:0007669"/>
    <property type="project" value="TreeGrafter"/>
</dbReference>
<evidence type="ECO:0000256" key="1">
    <source>
        <dbReference type="ARBA" id="ARBA00022729"/>
    </source>
</evidence>
<dbReference type="InterPro" id="IPR040361">
    <property type="entry name" value="TPD1"/>
</dbReference>
<gene>
    <name evidence="2" type="ORF">glysoja_042986</name>
</gene>
<dbReference type="EMBL" id="KN652222">
    <property type="protein sequence ID" value="KHN29748.1"/>
    <property type="molecule type" value="Genomic_DNA"/>
</dbReference>
<sequence length="110" mass="12209">VWYINFSGSSYCNLNNIISGTTRSGRVIRGIPEWNVVVINNCSCAQSKIRFDCKEFRTIEDVSPSILSVQGDSCLLINGNPLMGFASVRFSYAWDPAFVFLARSSHTTCS</sequence>
<feature type="non-terminal residue" evidence="2">
    <location>
        <position position="1"/>
    </location>
</feature>
<reference evidence="2" key="1">
    <citation type="submission" date="2014-07" db="EMBL/GenBank/DDBJ databases">
        <title>Identification of a novel salt tolerance gene in wild soybean by whole-genome sequencing.</title>
        <authorList>
            <person name="Lam H.-M."/>
            <person name="Qi X."/>
            <person name="Li M.-W."/>
            <person name="Liu X."/>
            <person name="Xie M."/>
            <person name="Ni M."/>
            <person name="Xu X."/>
        </authorList>
    </citation>
    <scope>NUCLEOTIDE SEQUENCE [LARGE SCALE GENOMIC DNA]</scope>
    <source>
        <tissue evidence="2">Root</tissue>
    </source>
</reference>
<proteinExistence type="predicted"/>
<protein>
    <submittedName>
        <fullName evidence="2">Uncharacterized protein</fullName>
    </submittedName>
</protein>
<dbReference type="PANTHER" id="PTHR33184">
    <property type="entry name" value="PROTEIN TAPETUM DETERMINANT 1-LIKE-RELATED"/>
    <property type="match status" value="1"/>
</dbReference>
<dbReference type="AlphaFoldDB" id="A0A0B2RCY6"/>
<organism evidence="2">
    <name type="scientific">Glycine soja</name>
    <name type="common">Wild soybean</name>
    <dbReference type="NCBI Taxonomy" id="3848"/>
    <lineage>
        <taxon>Eukaryota</taxon>
        <taxon>Viridiplantae</taxon>
        <taxon>Streptophyta</taxon>
        <taxon>Embryophyta</taxon>
        <taxon>Tracheophyta</taxon>
        <taxon>Spermatophyta</taxon>
        <taxon>Magnoliopsida</taxon>
        <taxon>eudicotyledons</taxon>
        <taxon>Gunneridae</taxon>
        <taxon>Pentapetalae</taxon>
        <taxon>rosids</taxon>
        <taxon>fabids</taxon>
        <taxon>Fabales</taxon>
        <taxon>Fabaceae</taxon>
        <taxon>Papilionoideae</taxon>
        <taxon>50 kb inversion clade</taxon>
        <taxon>NPAAA clade</taxon>
        <taxon>indigoferoid/millettioid clade</taxon>
        <taxon>Phaseoleae</taxon>
        <taxon>Glycine</taxon>
        <taxon>Glycine subgen. Soja</taxon>
    </lineage>
</organism>
<accession>A0A0B2RCY6</accession>
<dbReference type="Proteomes" id="UP000053555">
    <property type="component" value="Unassembled WGS sequence"/>
</dbReference>
<keyword evidence="1" id="KW-0732">Signal</keyword>